<gene>
    <name evidence="2" type="ORF">K8V69_06225</name>
</gene>
<reference evidence="2" key="2">
    <citation type="submission" date="2021-09" db="EMBL/GenBank/DDBJ databases">
        <authorList>
            <person name="Gilroy R."/>
        </authorList>
    </citation>
    <scope>NUCLEOTIDE SEQUENCE</scope>
    <source>
        <strain evidence="2">CHK192-2623</strain>
    </source>
</reference>
<protein>
    <submittedName>
        <fullName evidence="2">Replication initiation factor domain-containing protein</fullName>
    </submittedName>
</protein>
<dbReference type="GO" id="GO:0003743">
    <property type="term" value="F:translation initiation factor activity"/>
    <property type="evidence" value="ECO:0007669"/>
    <property type="project" value="UniProtKB-KW"/>
</dbReference>
<comment type="caution">
    <text evidence="2">The sequence shown here is derived from an EMBL/GenBank/DDBJ whole genome shotgun (WGS) entry which is preliminary data.</text>
</comment>
<name>A0A921JNT0_LACJH</name>
<feature type="region of interest" description="Disordered" evidence="1">
    <location>
        <begin position="1"/>
        <end position="21"/>
    </location>
</feature>
<evidence type="ECO:0000313" key="3">
    <source>
        <dbReference type="Proteomes" id="UP000732527"/>
    </source>
</evidence>
<dbReference type="Proteomes" id="UP000732527">
    <property type="component" value="Unassembled WGS sequence"/>
</dbReference>
<reference evidence="2" key="1">
    <citation type="journal article" date="2021" name="PeerJ">
        <title>Extensive microbial diversity within the chicken gut microbiome revealed by metagenomics and culture.</title>
        <authorList>
            <person name="Gilroy R."/>
            <person name="Ravi A."/>
            <person name="Getino M."/>
            <person name="Pursley I."/>
            <person name="Horton D.L."/>
            <person name="Alikhan N.F."/>
            <person name="Baker D."/>
            <person name="Gharbi K."/>
            <person name="Hall N."/>
            <person name="Watson M."/>
            <person name="Adriaenssens E.M."/>
            <person name="Foster-Nyarko E."/>
            <person name="Jarju S."/>
            <person name="Secka A."/>
            <person name="Antonio M."/>
            <person name="Oren A."/>
            <person name="Chaudhuri R.R."/>
            <person name="La Ragione R."/>
            <person name="Hildebrand F."/>
            <person name="Pallen M.J."/>
        </authorList>
    </citation>
    <scope>NUCLEOTIDE SEQUENCE</scope>
    <source>
        <strain evidence="2">CHK192-2623</strain>
    </source>
</reference>
<dbReference type="EMBL" id="DYYQ01000039">
    <property type="protein sequence ID" value="HJE49759.1"/>
    <property type="molecule type" value="Genomic_DNA"/>
</dbReference>
<evidence type="ECO:0000256" key="1">
    <source>
        <dbReference type="SAM" id="MobiDB-lite"/>
    </source>
</evidence>
<keyword evidence="2" id="KW-0648">Protein biosynthesis</keyword>
<organism evidence="2 3">
    <name type="scientific">Lactobacillus johnsonii</name>
    <dbReference type="NCBI Taxonomy" id="33959"/>
    <lineage>
        <taxon>Bacteria</taxon>
        <taxon>Bacillati</taxon>
        <taxon>Bacillota</taxon>
        <taxon>Bacilli</taxon>
        <taxon>Lactobacillales</taxon>
        <taxon>Lactobacillaceae</taxon>
        <taxon>Lactobacillus</taxon>
    </lineage>
</organism>
<proteinExistence type="predicted"/>
<dbReference type="AlphaFoldDB" id="A0A921JNT0"/>
<sequence>MTTIKKQNSVKNIHHQNKAKTNYSNKQVKGTLFGPYGELKKNICLVKWDRITLSGTLLAELNRSTLLKLGWKEKNNIDGYAQQFKLMRKRKEVAVLIRNEHSGRNSWRLDTSNHLTDTEKEKLTKTAQLMQDNIHITRLDLAFDFINCEHSGMKHKFYKSGTSQALFLDRRGTLETLYTGKQYSSIRYCYYNKLKERKKARASIPKDYKTWERIELRLKGQKVNEWITQATKMLKCFKLPTIETNIQLKGTTKLILIQLIEHPKEINELKSKSSRSKYRKLMKQYKGFNTDWQEMALAELNRRIPELNKELLDLDSRLITQLFSID</sequence>
<accession>A0A921JNT0</accession>
<feature type="compositionally biased region" description="Polar residues" evidence="1">
    <location>
        <begin position="1"/>
        <end position="11"/>
    </location>
</feature>
<keyword evidence="2" id="KW-0396">Initiation factor</keyword>
<evidence type="ECO:0000313" key="2">
    <source>
        <dbReference type="EMBL" id="HJE49759.1"/>
    </source>
</evidence>